<feature type="signal peptide" evidence="5">
    <location>
        <begin position="1"/>
        <end position="21"/>
    </location>
</feature>
<accession>A0ABS7U069</accession>
<feature type="region of interest" description="Disordered" evidence="4">
    <location>
        <begin position="20"/>
        <end position="64"/>
    </location>
</feature>
<keyword evidence="3" id="KW-1015">Disulfide bond</keyword>
<reference evidence="6" key="1">
    <citation type="submission" date="2021-08" db="EMBL/GenBank/DDBJ databases">
        <authorList>
            <person name="Stevens D.C."/>
        </authorList>
    </citation>
    <scope>NUCLEOTIDE SEQUENCE</scope>
    <source>
        <strain evidence="6">DSM 53165</strain>
    </source>
</reference>
<dbReference type="InterPro" id="IPR011936">
    <property type="entry name" value="Myxo_disulph_rpt"/>
</dbReference>
<keyword evidence="7" id="KW-1185">Reference proteome</keyword>
<evidence type="ECO:0000256" key="2">
    <source>
        <dbReference type="ARBA" id="ARBA00022737"/>
    </source>
</evidence>
<comment type="caution">
    <text evidence="6">The sequence shown here is derived from an EMBL/GenBank/DDBJ whole genome shotgun (WGS) entry which is preliminary data.</text>
</comment>
<dbReference type="Proteomes" id="UP001139031">
    <property type="component" value="Unassembled WGS sequence"/>
</dbReference>
<dbReference type="EMBL" id="JAIRAU010000044">
    <property type="protein sequence ID" value="MBZ5713918.1"/>
    <property type="molecule type" value="Genomic_DNA"/>
</dbReference>
<dbReference type="RefSeq" id="WP_224195651.1">
    <property type="nucleotide sequence ID" value="NZ_JAIRAU010000044.1"/>
</dbReference>
<proteinExistence type="predicted"/>
<gene>
    <name evidence="6" type="ORF">K7C98_32200</name>
</gene>
<keyword evidence="2" id="KW-0677">Repeat</keyword>
<keyword evidence="1 5" id="KW-0732">Signal</keyword>
<feature type="chain" id="PRO_5045562153" evidence="5">
    <location>
        <begin position="22"/>
        <end position="353"/>
    </location>
</feature>
<evidence type="ECO:0000313" key="7">
    <source>
        <dbReference type="Proteomes" id="UP001139031"/>
    </source>
</evidence>
<dbReference type="NCBIfam" id="TIGR02232">
    <property type="entry name" value="myxo_disulf_rpt"/>
    <property type="match status" value="2"/>
</dbReference>
<evidence type="ECO:0000256" key="4">
    <source>
        <dbReference type="SAM" id="MobiDB-lite"/>
    </source>
</evidence>
<organism evidence="6 7">
    <name type="scientific">Nannocystis pusilla</name>
    <dbReference type="NCBI Taxonomy" id="889268"/>
    <lineage>
        <taxon>Bacteria</taxon>
        <taxon>Pseudomonadati</taxon>
        <taxon>Myxococcota</taxon>
        <taxon>Polyangia</taxon>
        <taxon>Nannocystales</taxon>
        <taxon>Nannocystaceae</taxon>
        <taxon>Nannocystis</taxon>
    </lineage>
</organism>
<sequence length="353" mass="35526">MRTLVLSLSLVAAACDTADSAATDGPADTGVGGATGTGEPATTTDAPAPTSEPTSEPTGEPDAVCGDGVVQSSEICDFGAGNADDGPCTLACQFARCGDGLVYAGVEVCDDANLIDSDDCPNDCLPGGCGNGFLDPGEACDDGNDNDEDDCLSTCEAARCGDGFVHAGVEVCDDGDDSDDDLCTTACVPPSCSDGVANGYEPDVDCGGPHCAACSLGENCFGNQDCDQSVCKQQQCVPPLPLVPLDCAPASVSAAQAWQAVKGSCNCHGNGVGTSLIFKDGDSFRDSMVGVPSTMAAIDIVTAGDVDRSYLLFKLLNQQTNVVGGGGNPMPIGKVLTDAQLCTVIEWVRSGAN</sequence>
<dbReference type="PROSITE" id="PS51257">
    <property type="entry name" value="PROKAR_LIPOPROTEIN"/>
    <property type="match status" value="1"/>
</dbReference>
<feature type="compositionally biased region" description="Low complexity" evidence="4">
    <location>
        <begin position="20"/>
        <end position="29"/>
    </location>
</feature>
<name>A0ABS7U069_9BACT</name>
<feature type="compositionally biased region" description="Low complexity" evidence="4">
    <location>
        <begin position="37"/>
        <end position="61"/>
    </location>
</feature>
<evidence type="ECO:0000256" key="1">
    <source>
        <dbReference type="ARBA" id="ARBA00022729"/>
    </source>
</evidence>
<protein>
    <submittedName>
        <fullName evidence="6">DUF4215 domain-containing protein</fullName>
    </submittedName>
</protein>
<evidence type="ECO:0000256" key="3">
    <source>
        <dbReference type="ARBA" id="ARBA00023157"/>
    </source>
</evidence>
<evidence type="ECO:0000313" key="6">
    <source>
        <dbReference type="EMBL" id="MBZ5713918.1"/>
    </source>
</evidence>
<evidence type="ECO:0000256" key="5">
    <source>
        <dbReference type="SAM" id="SignalP"/>
    </source>
</evidence>